<dbReference type="EMBL" id="JBHUEM010000005">
    <property type="protein sequence ID" value="MFD1736247.1"/>
    <property type="molecule type" value="Genomic_DNA"/>
</dbReference>
<proteinExistence type="predicted"/>
<name>A0ABW4LM34_9BACI</name>
<dbReference type="Proteomes" id="UP001597214">
    <property type="component" value="Unassembled WGS sequence"/>
</dbReference>
<sequence length="46" mass="5172">MKVKVMLCFTLLCGILIIVSSNNHSIMEVTDRIFCMRISKVGSIIN</sequence>
<evidence type="ECO:0000313" key="1">
    <source>
        <dbReference type="EMBL" id="MFD1736247.1"/>
    </source>
</evidence>
<comment type="caution">
    <text evidence="1">The sequence shown here is derived from an EMBL/GenBank/DDBJ whole genome shotgun (WGS) entry which is preliminary data.</text>
</comment>
<organism evidence="1 2">
    <name type="scientific">Bacillus salitolerans</name>
    <dbReference type="NCBI Taxonomy" id="1437434"/>
    <lineage>
        <taxon>Bacteria</taxon>
        <taxon>Bacillati</taxon>
        <taxon>Bacillota</taxon>
        <taxon>Bacilli</taxon>
        <taxon>Bacillales</taxon>
        <taxon>Bacillaceae</taxon>
        <taxon>Bacillus</taxon>
    </lineage>
</organism>
<accession>A0ABW4LM34</accession>
<keyword evidence="2" id="KW-1185">Reference proteome</keyword>
<dbReference type="RefSeq" id="WP_377927394.1">
    <property type="nucleotide sequence ID" value="NZ_JBHUEM010000005.1"/>
</dbReference>
<reference evidence="2" key="1">
    <citation type="journal article" date="2019" name="Int. J. Syst. Evol. Microbiol.">
        <title>The Global Catalogue of Microorganisms (GCM) 10K type strain sequencing project: providing services to taxonomists for standard genome sequencing and annotation.</title>
        <authorList>
            <consortium name="The Broad Institute Genomics Platform"/>
            <consortium name="The Broad Institute Genome Sequencing Center for Infectious Disease"/>
            <person name="Wu L."/>
            <person name="Ma J."/>
        </authorList>
    </citation>
    <scope>NUCLEOTIDE SEQUENCE [LARGE SCALE GENOMIC DNA]</scope>
    <source>
        <strain evidence="2">CCUG 49339</strain>
    </source>
</reference>
<protein>
    <submittedName>
        <fullName evidence="1">Uncharacterized protein</fullName>
    </submittedName>
</protein>
<evidence type="ECO:0000313" key="2">
    <source>
        <dbReference type="Proteomes" id="UP001597214"/>
    </source>
</evidence>
<gene>
    <name evidence="1" type="ORF">ACFSCX_06670</name>
</gene>